<gene>
    <name evidence="3" type="ORF">RB653_007720</name>
</gene>
<feature type="region of interest" description="Disordered" evidence="1">
    <location>
        <begin position="138"/>
        <end position="186"/>
    </location>
</feature>
<feature type="chain" id="PRO_5042880128" evidence="2">
    <location>
        <begin position="19"/>
        <end position="186"/>
    </location>
</feature>
<organism evidence="3 4">
    <name type="scientific">Dictyostelium firmibasis</name>
    <dbReference type="NCBI Taxonomy" id="79012"/>
    <lineage>
        <taxon>Eukaryota</taxon>
        <taxon>Amoebozoa</taxon>
        <taxon>Evosea</taxon>
        <taxon>Eumycetozoa</taxon>
        <taxon>Dictyostelia</taxon>
        <taxon>Dictyosteliales</taxon>
        <taxon>Dictyosteliaceae</taxon>
        <taxon>Dictyostelium</taxon>
    </lineage>
</organism>
<evidence type="ECO:0000256" key="2">
    <source>
        <dbReference type="SAM" id="SignalP"/>
    </source>
</evidence>
<feature type="compositionally biased region" description="Basic residues" evidence="1">
    <location>
        <begin position="150"/>
        <end position="159"/>
    </location>
</feature>
<evidence type="ECO:0000313" key="3">
    <source>
        <dbReference type="EMBL" id="KAK5576576.1"/>
    </source>
</evidence>
<protein>
    <submittedName>
        <fullName evidence="3">Uncharacterized protein</fullName>
    </submittedName>
</protein>
<feature type="compositionally biased region" description="Basic and acidic residues" evidence="1">
    <location>
        <begin position="138"/>
        <end position="147"/>
    </location>
</feature>
<feature type="signal peptide" evidence="2">
    <location>
        <begin position="1"/>
        <end position="18"/>
    </location>
</feature>
<dbReference type="Proteomes" id="UP001344447">
    <property type="component" value="Unassembled WGS sequence"/>
</dbReference>
<dbReference type="InterPro" id="IPR053358">
    <property type="entry name" value="Diff-assoc_signaling"/>
</dbReference>
<accession>A0AAN7YRQ5</accession>
<feature type="compositionally biased region" description="Basic residues" evidence="1">
    <location>
        <begin position="177"/>
        <end position="186"/>
    </location>
</feature>
<evidence type="ECO:0000256" key="1">
    <source>
        <dbReference type="SAM" id="MobiDB-lite"/>
    </source>
</evidence>
<feature type="compositionally biased region" description="Low complexity" evidence="1">
    <location>
        <begin position="160"/>
        <end position="176"/>
    </location>
</feature>
<keyword evidence="2" id="KW-0732">Signal</keyword>
<reference evidence="3 4" key="1">
    <citation type="submission" date="2023-11" db="EMBL/GenBank/DDBJ databases">
        <title>Dfirmibasis_genome.</title>
        <authorList>
            <person name="Edelbroek B."/>
            <person name="Kjellin J."/>
            <person name="Jerlstrom-Hultqvist J."/>
            <person name="Soderbom F."/>
        </authorList>
    </citation>
    <scope>NUCLEOTIDE SEQUENCE [LARGE SCALE GENOMIC DNA]</scope>
    <source>
        <strain evidence="3 4">TNS-C-14</strain>
    </source>
</reference>
<proteinExistence type="predicted"/>
<dbReference type="PANTHER" id="PTHR34261:SF1">
    <property type="entry name" value="TUBULIN POLYMERIZATION-PROMOTING PROTEIN"/>
    <property type="match status" value="1"/>
</dbReference>
<keyword evidence="4" id="KW-1185">Reference proteome</keyword>
<sequence>MKLIIILIVLLIVSVVYTKLIVEEAGDISNKAETNKRQFKDLKEATEKLQYADIFRSSANKISDHNSIRIDMQGTFQSDQQLFHNLQAQINGMNGQSTIAHVNVAESSMVDGHGDQTKLEELVAKTLIKSAEHGKSYNIYKKIDTSKPSKTPKHSKTPKPTKSPKPSKSPKSSKSPKPSKSKTPKN</sequence>
<dbReference type="AlphaFoldDB" id="A0AAN7YRQ5"/>
<comment type="caution">
    <text evidence="3">The sequence shown here is derived from an EMBL/GenBank/DDBJ whole genome shotgun (WGS) entry which is preliminary data.</text>
</comment>
<name>A0AAN7YRQ5_9MYCE</name>
<evidence type="ECO:0000313" key="4">
    <source>
        <dbReference type="Proteomes" id="UP001344447"/>
    </source>
</evidence>
<dbReference type="PANTHER" id="PTHR34261">
    <property type="entry name" value="APC REGULATOR OF WNT-SIGNALING PATHWAY-RELATED"/>
    <property type="match status" value="1"/>
</dbReference>
<dbReference type="EMBL" id="JAVFKY010000005">
    <property type="protein sequence ID" value="KAK5576576.1"/>
    <property type="molecule type" value="Genomic_DNA"/>
</dbReference>